<accession>A0A6N3AVF8</accession>
<feature type="transmembrane region" description="Helical" evidence="1">
    <location>
        <begin position="317"/>
        <end position="338"/>
    </location>
</feature>
<dbReference type="RefSeq" id="WP_156701376.1">
    <property type="nucleotide sequence ID" value="NZ_CACRUP010000013.1"/>
</dbReference>
<feature type="transmembrane region" description="Helical" evidence="1">
    <location>
        <begin position="119"/>
        <end position="140"/>
    </location>
</feature>
<name>A0A6N3AVF8_9FIRM</name>
<feature type="transmembrane region" description="Helical" evidence="1">
    <location>
        <begin position="35"/>
        <end position="64"/>
    </location>
</feature>
<feature type="transmembrane region" description="Helical" evidence="1">
    <location>
        <begin position="250"/>
        <end position="280"/>
    </location>
</feature>
<feature type="transmembrane region" description="Helical" evidence="1">
    <location>
        <begin position="191"/>
        <end position="210"/>
    </location>
</feature>
<keyword evidence="1" id="KW-1133">Transmembrane helix</keyword>
<feature type="transmembrane region" description="Helical" evidence="1">
    <location>
        <begin position="439"/>
        <end position="464"/>
    </location>
</feature>
<evidence type="ECO:0000313" key="2">
    <source>
        <dbReference type="EMBL" id="VYT95641.1"/>
    </source>
</evidence>
<proteinExistence type="predicted"/>
<keyword evidence="1" id="KW-0812">Transmembrane</keyword>
<feature type="transmembrane region" description="Helical" evidence="1">
    <location>
        <begin position="412"/>
        <end position="433"/>
    </location>
</feature>
<dbReference type="AlphaFoldDB" id="A0A6N3AVF8"/>
<feature type="transmembrane region" description="Helical" evidence="1">
    <location>
        <begin position="76"/>
        <end position="98"/>
    </location>
</feature>
<feature type="transmembrane region" description="Helical" evidence="1">
    <location>
        <begin position="160"/>
        <end position="179"/>
    </location>
</feature>
<sequence>MDKLFELKTLLKKDLYLSLLAPLKKPSKNGGSFKALTVLGLVILFFYLAFLYFMLLLAIIIPMAKLGKANLLLSGFFGFVSLATIIFTSAGIIAKIYYSKDVELLLPLPLRRNNIFLSKILGSVTVVFLASFIIFIPMVFPLIKFGNLSFLKFFSVTFLNLSNIIFTVLILSTIIILFMRAFAGIGGLKNLLQALGFIFVIVLSFSPQFLSKSDASKEFVEKNLMKFIKLLFPQVYIVDKVYGMNNISCFLISFGILLLMAIILYALSFPLSNLMIAGVLKANNISSKVRKVKGNKNTSIAISLAKKDVLNVLKTPVYFFNLASTGIFLPLFFILGFFKGIDNIDAIKNFFVNLESYGLGKIDLFFVFMIVLFFYSAFMTPLSLTSITREGKNIYLMQTLPISYEDQVKGRILGSCIFQIISSLPLLLLLAYFTKFNVIYIFASLIGSFLGSYASSSFGIFYGIKYPKLDWENPQEAVKRNFPVFLFSILSMAAMAFSAFILFQIISNFSSLGVIKFIILAYLIIAMALSFTIKKQAEISLKEKLPEYNS</sequence>
<dbReference type="EMBL" id="CACRUP010000013">
    <property type="protein sequence ID" value="VYT95641.1"/>
    <property type="molecule type" value="Genomic_DNA"/>
</dbReference>
<feature type="transmembrane region" description="Helical" evidence="1">
    <location>
        <begin position="364"/>
        <end position="387"/>
    </location>
</feature>
<organism evidence="2">
    <name type="scientific">Peptoniphilus gorbachii</name>
    <dbReference type="NCBI Taxonomy" id="411567"/>
    <lineage>
        <taxon>Bacteria</taxon>
        <taxon>Bacillati</taxon>
        <taxon>Bacillota</taxon>
        <taxon>Tissierellia</taxon>
        <taxon>Tissierellales</taxon>
        <taxon>Peptoniphilaceae</taxon>
        <taxon>Peptoniphilus</taxon>
    </lineage>
</organism>
<feature type="transmembrane region" description="Helical" evidence="1">
    <location>
        <begin position="484"/>
        <end position="506"/>
    </location>
</feature>
<gene>
    <name evidence="2" type="ORF">PGLFYP46_01505</name>
</gene>
<keyword evidence="1" id="KW-0472">Membrane</keyword>
<protein>
    <submittedName>
        <fullName evidence="2">Uncharacterized protein</fullName>
    </submittedName>
</protein>
<reference evidence="2" key="1">
    <citation type="submission" date="2019-11" db="EMBL/GenBank/DDBJ databases">
        <authorList>
            <person name="Feng L."/>
        </authorList>
    </citation>
    <scope>NUCLEOTIDE SEQUENCE</scope>
    <source>
        <strain evidence="2">PgorbachiiLFYP46</strain>
    </source>
</reference>
<feature type="transmembrane region" description="Helical" evidence="1">
    <location>
        <begin position="512"/>
        <end position="533"/>
    </location>
</feature>
<evidence type="ECO:0000256" key="1">
    <source>
        <dbReference type="SAM" id="Phobius"/>
    </source>
</evidence>